<dbReference type="InterPro" id="IPR013749">
    <property type="entry name" value="PM/HMP-P_kinase-1"/>
</dbReference>
<dbReference type="Pfam" id="PF08543">
    <property type="entry name" value="Phos_pyr_kin"/>
    <property type="match status" value="1"/>
</dbReference>
<evidence type="ECO:0000259" key="1">
    <source>
        <dbReference type="Pfam" id="PF02581"/>
    </source>
</evidence>
<evidence type="ECO:0000313" key="3">
    <source>
        <dbReference type="EMBL" id="MFC3680991.1"/>
    </source>
</evidence>
<keyword evidence="3" id="KW-0418">Kinase</keyword>
<dbReference type="InterPro" id="IPR036206">
    <property type="entry name" value="ThiamineP_synth_sf"/>
</dbReference>
<dbReference type="SUPFAM" id="SSF51391">
    <property type="entry name" value="Thiamin phosphate synthase"/>
    <property type="match status" value="1"/>
</dbReference>
<dbReference type="GO" id="GO:0008902">
    <property type="term" value="F:hydroxymethylpyrimidine kinase activity"/>
    <property type="evidence" value="ECO:0007669"/>
    <property type="project" value="UniProtKB-EC"/>
</dbReference>
<evidence type="ECO:0000313" key="4">
    <source>
        <dbReference type="Proteomes" id="UP001595722"/>
    </source>
</evidence>
<feature type="domain" description="Thiamine phosphate synthase/TenI" evidence="1">
    <location>
        <begin position="314"/>
        <end position="488"/>
    </location>
</feature>
<dbReference type="PANTHER" id="PTHR20858">
    <property type="entry name" value="PHOSPHOMETHYLPYRIMIDINE KINASE"/>
    <property type="match status" value="1"/>
</dbReference>
<dbReference type="EC" id="2.7.1.49" evidence="3"/>
<dbReference type="InterPro" id="IPR022998">
    <property type="entry name" value="ThiamineP_synth_TenI"/>
</dbReference>
<dbReference type="Gene3D" id="3.40.1190.20">
    <property type="match status" value="1"/>
</dbReference>
<name>A0ABV7VW93_9GAMM</name>
<comment type="caution">
    <text evidence="3">The sequence shown here is derived from an EMBL/GenBank/DDBJ whole genome shotgun (WGS) entry which is preliminary data.</text>
</comment>
<protein>
    <submittedName>
        <fullName evidence="3">Bifunctional hydroxymethylpyrimidine kinase/phosphomethylpyrimidine kinase</fullName>
        <ecNumber evidence="3">2.7.1.49</ecNumber>
        <ecNumber evidence="3">2.7.4.7</ecNumber>
    </submittedName>
</protein>
<sequence>MNETNRNKIWAISASDSCAGAGMQADLKMAHALDVECGTLVSALTAQSSWGVDAVETVSVEFLQQQWQSLKKDGFPQAIKIGWFPKDEAFINWLADKLSEYKNELPGGWIVWDPVLSASQGGLATGELALLKQLLPLVDVITPNQQEALQLSGCQTAAEAGEALQQAGVSYVVISGGDSDIDCDYVQSLCFAGANISEPEQAVLTQFIIQQPRIRQEIHGSGCHFASAVAGYLANAERIYDALLLAAANMSVVIQQASYTPSGYLNAWADVLDKDGMGNLAAGQWPQVYPLTGAVNLEFPVLQRPLGLYGLVDNLDWLTQLLALGVDTLQWRVKSRAQYEQQFGPGSYRRDMQRAIELCQQHNIPLYINDDWPLAIELGAYGVHLGQEDLLAANLSAIASAGLALGVSTHTEWEIARARAFKPSYIAFGPVHPPLSKQLKYPPLGYTRLSNWCARVGQEFPLTCIGGITGDNIAHIRACGMLSAAIVTDLMPDDDLAQRHQRLRSYYPGATEA</sequence>
<dbReference type="EC" id="2.7.4.7" evidence="3"/>
<dbReference type="Proteomes" id="UP001595722">
    <property type="component" value="Unassembled WGS sequence"/>
</dbReference>
<dbReference type="Pfam" id="PF02581">
    <property type="entry name" value="TMP-TENI"/>
    <property type="match status" value="1"/>
</dbReference>
<dbReference type="Gene3D" id="3.20.20.70">
    <property type="entry name" value="Aldolase class I"/>
    <property type="match status" value="1"/>
</dbReference>
<keyword evidence="3" id="KW-0808">Transferase</keyword>
<dbReference type="GO" id="GO:0008972">
    <property type="term" value="F:phosphomethylpyrimidine kinase activity"/>
    <property type="evidence" value="ECO:0007669"/>
    <property type="project" value="UniProtKB-EC"/>
</dbReference>
<proteinExistence type="predicted"/>
<dbReference type="PANTHER" id="PTHR20858:SF17">
    <property type="entry name" value="HYDROXYMETHYLPYRIMIDINE_PHOSPHOMETHYLPYRIMIDINE KINASE THI20-RELATED"/>
    <property type="match status" value="1"/>
</dbReference>
<accession>A0ABV7VW93</accession>
<dbReference type="EMBL" id="JBHRYB010000013">
    <property type="protein sequence ID" value="MFC3680991.1"/>
    <property type="molecule type" value="Genomic_DNA"/>
</dbReference>
<reference evidence="4" key="1">
    <citation type="journal article" date="2019" name="Int. J. Syst. Evol. Microbiol.">
        <title>The Global Catalogue of Microorganisms (GCM) 10K type strain sequencing project: providing services to taxonomists for standard genome sequencing and annotation.</title>
        <authorList>
            <consortium name="The Broad Institute Genomics Platform"/>
            <consortium name="The Broad Institute Genome Sequencing Center for Infectious Disease"/>
            <person name="Wu L."/>
            <person name="Ma J."/>
        </authorList>
    </citation>
    <scope>NUCLEOTIDE SEQUENCE [LARGE SCALE GENOMIC DNA]</scope>
    <source>
        <strain evidence="4">KCTC 42424</strain>
    </source>
</reference>
<dbReference type="RefSeq" id="WP_376867116.1">
    <property type="nucleotide sequence ID" value="NZ_JBHRYB010000013.1"/>
</dbReference>
<gene>
    <name evidence="3" type="ORF">ACFOMG_12865</name>
</gene>
<feature type="domain" description="Pyridoxamine kinase/Phosphomethylpyrimidine kinase" evidence="2">
    <location>
        <begin position="16"/>
        <end position="256"/>
    </location>
</feature>
<dbReference type="CDD" id="cd00564">
    <property type="entry name" value="TMP_TenI"/>
    <property type="match status" value="1"/>
</dbReference>
<organism evidence="3 4">
    <name type="scientific">Bacterioplanoides pacificum</name>
    <dbReference type="NCBI Taxonomy" id="1171596"/>
    <lineage>
        <taxon>Bacteria</taxon>
        <taxon>Pseudomonadati</taxon>
        <taxon>Pseudomonadota</taxon>
        <taxon>Gammaproteobacteria</taxon>
        <taxon>Oceanospirillales</taxon>
        <taxon>Oceanospirillaceae</taxon>
        <taxon>Bacterioplanoides</taxon>
    </lineage>
</organism>
<evidence type="ECO:0000259" key="2">
    <source>
        <dbReference type="Pfam" id="PF08543"/>
    </source>
</evidence>
<keyword evidence="4" id="KW-1185">Reference proteome</keyword>
<dbReference type="InterPro" id="IPR013785">
    <property type="entry name" value="Aldolase_TIM"/>
</dbReference>
<dbReference type="InterPro" id="IPR029056">
    <property type="entry name" value="Ribokinase-like"/>
</dbReference>
<dbReference type="SUPFAM" id="SSF53613">
    <property type="entry name" value="Ribokinase-like"/>
    <property type="match status" value="1"/>
</dbReference>